<reference evidence="3" key="1">
    <citation type="journal article" date="2010" name="Genome Biol.">
        <title>Genome sequence of the necrotrophic plant pathogen Pythium ultimum reveals original pathogenicity mechanisms and effector repertoire.</title>
        <authorList>
            <person name="Levesque C.A."/>
            <person name="Brouwer H."/>
            <person name="Cano L."/>
            <person name="Hamilton J.P."/>
            <person name="Holt C."/>
            <person name="Huitema E."/>
            <person name="Raffaele S."/>
            <person name="Robideau G.P."/>
            <person name="Thines M."/>
            <person name="Win J."/>
            <person name="Zerillo M.M."/>
            <person name="Beakes G.W."/>
            <person name="Boore J.L."/>
            <person name="Busam D."/>
            <person name="Dumas B."/>
            <person name="Ferriera S."/>
            <person name="Fuerstenberg S.I."/>
            <person name="Gachon C.M."/>
            <person name="Gaulin E."/>
            <person name="Govers F."/>
            <person name="Grenville-Briggs L."/>
            <person name="Horner N."/>
            <person name="Hostetler J."/>
            <person name="Jiang R.H."/>
            <person name="Johnson J."/>
            <person name="Krajaejun T."/>
            <person name="Lin H."/>
            <person name="Meijer H.J."/>
            <person name="Moore B."/>
            <person name="Morris P."/>
            <person name="Phuntmart V."/>
            <person name="Puiu D."/>
            <person name="Shetty J."/>
            <person name="Stajich J.E."/>
            <person name="Tripathy S."/>
            <person name="Wawra S."/>
            <person name="van West P."/>
            <person name="Whitty B.R."/>
            <person name="Coutinho P.M."/>
            <person name="Henrissat B."/>
            <person name="Martin F."/>
            <person name="Thomas P.D."/>
            <person name="Tyler B.M."/>
            <person name="De Vries R.P."/>
            <person name="Kamoun S."/>
            <person name="Yandell M."/>
            <person name="Tisserat N."/>
            <person name="Buell C.R."/>
        </authorList>
    </citation>
    <scope>NUCLEOTIDE SEQUENCE</scope>
    <source>
        <strain evidence="3">DAOM:BR144</strain>
    </source>
</reference>
<dbReference type="VEuPathDB" id="FungiDB:PYU1_G010912"/>
<name>K3X136_GLOUD</name>
<organism evidence="2 3">
    <name type="scientific">Globisporangium ultimum (strain ATCC 200006 / CBS 805.95 / DAOM BR144)</name>
    <name type="common">Pythium ultimum</name>
    <dbReference type="NCBI Taxonomy" id="431595"/>
    <lineage>
        <taxon>Eukaryota</taxon>
        <taxon>Sar</taxon>
        <taxon>Stramenopiles</taxon>
        <taxon>Oomycota</taxon>
        <taxon>Peronosporomycetes</taxon>
        <taxon>Pythiales</taxon>
        <taxon>Pythiaceae</taxon>
        <taxon>Globisporangium</taxon>
    </lineage>
</organism>
<dbReference type="InParanoid" id="K3X136"/>
<evidence type="ECO:0000313" key="3">
    <source>
        <dbReference type="Proteomes" id="UP000019132"/>
    </source>
</evidence>
<dbReference type="FunCoup" id="K3X136">
    <property type="interactions" value="244"/>
</dbReference>
<keyword evidence="1" id="KW-1133">Transmembrane helix</keyword>
<keyword evidence="1" id="KW-0812">Transmembrane</keyword>
<evidence type="ECO:0000313" key="2">
    <source>
        <dbReference type="EnsemblProtists" id="PYU1_T010935"/>
    </source>
</evidence>
<dbReference type="STRING" id="431595.K3X136"/>
<dbReference type="eggNOG" id="KOG3150">
    <property type="taxonomic scope" value="Eukaryota"/>
</dbReference>
<dbReference type="Pfam" id="PF05608">
    <property type="entry name" value="RTE1"/>
    <property type="match status" value="1"/>
</dbReference>
<evidence type="ECO:0008006" key="4">
    <source>
        <dbReference type="Google" id="ProtNLM"/>
    </source>
</evidence>
<feature type="transmembrane region" description="Helical" evidence="1">
    <location>
        <begin position="186"/>
        <end position="204"/>
    </location>
</feature>
<protein>
    <recommendedName>
        <fullName evidence="4">Transmembrane protein 222</fullName>
    </recommendedName>
</protein>
<keyword evidence="1" id="KW-0472">Membrane</keyword>
<dbReference type="OMA" id="GKMKQFH"/>
<keyword evidence="3" id="KW-1185">Reference proteome</keyword>
<reference evidence="3" key="2">
    <citation type="submission" date="2010-04" db="EMBL/GenBank/DDBJ databases">
        <authorList>
            <person name="Buell R."/>
            <person name="Hamilton J."/>
            <person name="Hostetler J."/>
        </authorList>
    </citation>
    <scope>NUCLEOTIDE SEQUENCE [LARGE SCALE GENOMIC DNA]</scope>
    <source>
        <strain evidence="3">DAOM:BR144</strain>
    </source>
</reference>
<reference evidence="2" key="3">
    <citation type="submission" date="2015-02" db="UniProtKB">
        <authorList>
            <consortium name="EnsemblProtists"/>
        </authorList>
    </citation>
    <scope>IDENTIFICATION</scope>
    <source>
        <strain evidence="2">DAOM BR144</strain>
    </source>
</reference>
<accession>K3X136</accession>
<dbReference type="PANTHER" id="PTHR20921">
    <property type="entry name" value="TRANSMEMBRANE PROTEIN 222"/>
    <property type="match status" value="1"/>
</dbReference>
<dbReference type="EMBL" id="GL376590">
    <property type="status" value="NOT_ANNOTATED_CDS"/>
    <property type="molecule type" value="Genomic_DNA"/>
</dbReference>
<dbReference type="InterPro" id="IPR008496">
    <property type="entry name" value="TMEM222/RTE1"/>
</dbReference>
<sequence>MASAEDEVRVAVDDAAGDAEERGDLLMKEKNKRSAHLRHGKAPAMMLVVDPATQRFPFCIVWSPIPVLTWLLPFIGHLGIADSKGVIFDFAGPYTIGRDSFAFGIPTRYVQCTVKKDEADKWDAAVADGCAVYATRMHNLCCDNCHSHVAECLENVQYKGIKRWNMVMLCFWVFFCGRYVDTVGFLKSWAPSLLILAFIVLVHSTTS</sequence>
<dbReference type="Proteomes" id="UP000019132">
    <property type="component" value="Unassembled WGS sequence"/>
</dbReference>
<dbReference type="EnsemblProtists" id="PYU1_T010935">
    <property type="protein sequence ID" value="PYU1_T010935"/>
    <property type="gene ID" value="PYU1_G010912"/>
</dbReference>
<dbReference type="AlphaFoldDB" id="K3X136"/>
<evidence type="ECO:0000256" key="1">
    <source>
        <dbReference type="SAM" id="Phobius"/>
    </source>
</evidence>
<proteinExistence type="predicted"/>
<dbReference type="PANTHER" id="PTHR20921:SF0">
    <property type="entry name" value="TRANSMEMBRANE PROTEIN 222"/>
    <property type="match status" value="1"/>
</dbReference>
<dbReference type="HOGENOM" id="CLU_075672_1_0_1"/>